<dbReference type="SMART" id="SM00355">
    <property type="entry name" value="ZnF_C2H2"/>
    <property type="match status" value="3"/>
</dbReference>
<keyword evidence="5 7" id="KW-0472">Membrane</keyword>
<dbReference type="SUPFAM" id="SSF103473">
    <property type="entry name" value="MFS general substrate transporter"/>
    <property type="match status" value="1"/>
</dbReference>
<sequence>MVMFKISPVAIGFMFVISGGTYACVAPFVGRICDKYAKPRRVIIWGCLFITLSFVLVGPLPYSHIPKTLIICIIGLVIHGIGLGCVMVPTFIDALKSAIDAGFPDDLVSCKTTLSKLQYINAIRDIIEGLIKSLATRQRHEFNKRLELQEYRKHYQHRLGKDILVCRLCREIFTDPDKYFDHAHFHVVERLSLAATTNVNLPCKLCEASFNNKYDYYKHCYEAHLEQNLDKLTTTPATSTTMRPNYDSDLYCKICNITLLYPEKFYVHSFQHLQDNMDFIMNKTTLQQIDGTTESIVDEKTCTQRMDTELPSQEEGIRRKRSVQEDGANRGKSIEIFTKCDALTLSCNKSHVGTYDRSVPKTCEPSLTGSPIVLNSRQRTNKSEKLNVEKSDLFQNSIVASFQGRNATKSSKINNIRRNYTPAPLPLNRFMNKSAFDSRRNKISSWIFNSRQFQLKWNSNMQRLVGFNKSRIFLNVTDRSLKEKLLRDLHVYSNEEPASLMQFQTLGKNITKPKLTSRTSRFDPKMVAHIKQAALWAQQKERKRDPETELVVMVRLNKKQYISDLLRQQQFKLRSLERYLERTSSDIYRYAVVNNTIVNSTKVQPFIITRSPYRTLPDCFRTGYVPHVRQFERYTNTTRWIRNYTSTYYVNRNLYRNYNYASNNYLNILDSYMRKVNGSRTNSQRNTTSPYYGSRTSHLNFGRFGNQLDKYILNPRRQMYARGSTNISYINRNLYKYLNKTTVNILDEYNMRRKNRSERHVGQISPGRSRRKRNAAIGDPPVISNLNSKRVAIDVAPIETKTYDLLDTIGTDVDTQRINRARRQLTTSQYVTKANEESKGTKNDGVAEVVTHGSGETKDQRTSNWTSLYPTVTRIIEKFHQTQVRIVRITKDLRTTKKVTLKPYTDVDTQRINRARRQLTTSQYVTKANEESKGTKNDGVTEVVTHGSGETKDQRTSNWTNLYPTVSRIIERFHQTQVRIVRITKDSRTTKKVTLKPYTGKSKK</sequence>
<dbReference type="AlphaFoldDB" id="A0A3Q0JKS1"/>
<feature type="transmembrane region" description="Helical" evidence="7">
    <location>
        <begin position="42"/>
        <end position="62"/>
    </location>
</feature>
<dbReference type="PROSITE" id="PS00028">
    <property type="entry name" value="ZINC_FINGER_C2H2_1"/>
    <property type="match status" value="2"/>
</dbReference>
<organism evidence="9 10">
    <name type="scientific">Diaphorina citri</name>
    <name type="common">Asian citrus psyllid</name>
    <dbReference type="NCBI Taxonomy" id="121845"/>
    <lineage>
        <taxon>Eukaryota</taxon>
        <taxon>Metazoa</taxon>
        <taxon>Ecdysozoa</taxon>
        <taxon>Arthropoda</taxon>
        <taxon>Hexapoda</taxon>
        <taxon>Insecta</taxon>
        <taxon>Pterygota</taxon>
        <taxon>Neoptera</taxon>
        <taxon>Paraneoptera</taxon>
        <taxon>Hemiptera</taxon>
        <taxon>Sternorrhyncha</taxon>
        <taxon>Psylloidea</taxon>
        <taxon>Psyllidae</taxon>
        <taxon>Diaphorininae</taxon>
        <taxon>Diaphorina</taxon>
    </lineage>
</organism>
<dbReference type="RefSeq" id="XP_026687435.1">
    <property type="nucleotide sequence ID" value="XM_026831634.1"/>
</dbReference>
<dbReference type="GO" id="GO:0022857">
    <property type="term" value="F:transmembrane transporter activity"/>
    <property type="evidence" value="ECO:0007669"/>
    <property type="project" value="TreeGrafter"/>
</dbReference>
<dbReference type="PANTHER" id="PTHR23506">
    <property type="entry name" value="GH10249P"/>
    <property type="match status" value="1"/>
</dbReference>
<dbReference type="Gene3D" id="1.20.1250.20">
    <property type="entry name" value="MFS general substrate transporter like domains"/>
    <property type="match status" value="1"/>
</dbReference>
<dbReference type="KEGG" id="dci:113472070"/>
<keyword evidence="2" id="KW-0813">Transport</keyword>
<evidence type="ECO:0000256" key="3">
    <source>
        <dbReference type="ARBA" id="ARBA00022692"/>
    </source>
</evidence>
<evidence type="ECO:0000256" key="6">
    <source>
        <dbReference type="SAM" id="MobiDB-lite"/>
    </source>
</evidence>
<feature type="domain" description="C2H2-type" evidence="8">
    <location>
        <begin position="203"/>
        <end position="224"/>
    </location>
</feature>
<gene>
    <name evidence="10" type="primary">LOC113472070</name>
</gene>
<dbReference type="InterPro" id="IPR050930">
    <property type="entry name" value="MFS_Vesicular_Transporter"/>
</dbReference>
<comment type="subcellular location">
    <subcellularLocation>
        <location evidence="1">Membrane</location>
        <topology evidence="1">Multi-pass membrane protein</topology>
    </subcellularLocation>
</comment>
<dbReference type="GO" id="GO:0016020">
    <property type="term" value="C:membrane"/>
    <property type="evidence" value="ECO:0007669"/>
    <property type="project" value="UniProtKB-SubCell"/>
</dbReference>
<feature type="transmembrane region" description="Helical" evidence="7">
    <location>
        <begin position="68"/>
        <end position="92"/>
    </location>
</feature>
<evidence type="ECO:0000256" key="1">
    <source>
        <dbReference type="ARBA" id="ARBA00004141"/>
    </source>
</evidence>
<reference evidence="10" key="1">
    <citation type="submission" date="2025-08" db="UniProtKB">
        <authorList>
            <consortium name="RefSeq"/>
        </authorList>
    </citation>
    <scope>IDENTIFICATION</scope>
</reference>
<evidence type="ECO:0000313" key="10">
    <source>
        <dbReference type="RefSeq" id="XP_026687435.1"/>
    </source>
</evidence>
<evidence type="ECO:0000256" key="4">
    <source>
        <dbReference type="ARBA" id="ARBA00022989"/>
    </source>
</evidence>
<keyword evidence="4 7" id="KW-1133">Transmembrane helix</keyword>
<dbReference type="GeneID" id="113472070"/>
<dbReference type="InterPro" id="IPR036259">
    <property type="entry name" value="MFS_trans_sf"/>
</dbReference>
<evidence type="ECO:0000256" key="2">
    <source>
        <dbReference type="ARBA" id="ARBA00022448"/>
    </source>
</evidence>
<keyword evidence="3 7" id="KW-0812">Transmembrane</keyword>
<evidence type="ECO:0000313" key="9">
    <source>
        <dbReference type="Proteomes" id="UP000079169"/>
    </source>
</evidence>
<keyword evidence="9" id="KW-1185">Reference proteome</keyword>
<dbReference type="STRING" id="121845.A0A3Q0JKS1"/>
<protein>
    <submittedName>
        <fullName evidence="10">Uncharacterized protein LOC113472070</fullName>
    </submittedName>
</protein>
<feature type="transmembrane region" description="Helical" evidence="7">
    <location>
        <begin position="6"/>
        <end position="30"/>
    </location>
</feature>
<dbReference type="PROSITE" id="PS51257">
    <property type="entry name" value="PROKAR_LIPOPROTEIN"/>
    <property type="match status" value="1"/>
</dbReference>
<evidence type="ECO:0000256" key="5">
    <source>
        <dbReference type="ARBA" id="ARBA00023136"/>
    </source>
</evidence>
<name>A0A3Q0JKS1_DIACI</name>
<accession>A0A3Q0JKS1</accession>
<feature type="region of interest" description="Disordered" evidence="6">
    <location>
        <begin position="307"/>
        <end position="326"/>
    </location>
</feature>
<dbReference type="PaxDb" id="121845-A0A3Q0JKS1"/>
<feature type="region of interest" description="Disordered" evidence="6">
    <location>
        <begin position="756"/>
        <end position="780"/>
    </location>
</feature>
<feature type="region of interest" description="Disordered" evidence="6">
    <location>
        <begin position="926"/>
        <end position="956"/>
    </location>
</feature>
<dbReference type="PANTHER" id="PTHR23506:SF26">
    <property type="entry name" value="MFS-TYPE TRANSPORTER SLC18B1"/>
    <property type="match status" value="1"/>
</dbReference>
<dbReference type="Proteomes" id="UP000079169">
    <property type="component" value="Unplaced"/>
</dbReference>
<evidence type="ECO:0000256" key="7">
    <source>
        <dbReference type="SAM" id="Phobius"/>
    </source>
</evidence>
<dbReference type="InterPro" id="IPR013087">
    <property type="entry name" value="Znf_C2H2_type"/>
</dbReference>
<proteinExistence type="predicted"/>
<feature type="domain" description="C2H2-type" evidence="8">
    <location>
        <begin position="166"/>
        <end position="186"/>
    </location>
</feature>
<evidence type="ECO:0000259" key="8">
    <source>
        <dbReference type="PROSITE" id="PS00028"/>
    </source>
</evidence>